<accession>A0A6A0AMK2</accession>
<comment type="caution">
    <text evidence="1">The sequence shown here is derived from an EMBL/GenBank/DDBJ whole genome shotgun (WGS) entry which is preliminary data.</text>
</comment>
<feature type="non-terminal residue" evidence="1">
    <location>
        <position position="76"/>
    </location>
</feature>
<keyword evidence="2" id="KW-1185">Reference proteome</keyword>
<dbReference type="EMBL" id="BLLF01007871">
    <property type="protein sequence ID" value="GFH33154.1"/>
    <property type="molecule type" value="Genomic_DNA"/>
</dbReference>
<reference evidence="1 2" key="1">
    <citation type="submission" date="2020-02" db="EMBL/GenBank/DDBJ databases">
        <title>Draft genome sequence of Haematococcus lacustris strain NIES-144.</title>
        <authorList>
            <person name="Morimoto D."/>
            <person name="Nakagawa S."/>
            <person name="Yoshida T."/>
            <person name="Sawayama S."/>
        </authorList>
    </citation>
    <scope>NUCLEOTIDE SEQUENCE [LARGE SCALE GENOMIC DNA]</scope>
    <source>
        <strain evidence="1 2">NIES-144</strain>
    </source>
</reference>
<protein>
    <submittedName>
        <fullName evidence="1">Uncharacterized protein</fullName>
    </submittedName>
</protein>
<gene>
    <name evidence="1" type="ORF">HaLaN_32479</name>
</gene>
<dbReference type="Proteomes" id="UP000485058">
    <property type="component" value="Unassembled WGS sequence"/>
</dbReference>
<evidence type="ECO:0000313" key="1">
    <source>
        <dbReference type="EMBL" id="GFH33154.1"/>
    </source>
</evidence>
<name>A0A6A0AMK2_HAELA</name>
<sequence length="76" mass="8410">MERMLAGDETKLQVQGTLDLTVARAQNNYSLAARLQDLGKRVRASISWAVLLHMSMTMRQLRSAVGWTSVSLSSMA</sequence>
<organism evidence="1 2">
    <name type="scientific">Haematococcus lacustris</name>
    <name type="common">Green alga</name>
    <name type="synonym">Haematococcus pluvialis</name>
    <dbReference type="NCBI Taxonomy" id="44745"/>
    <lineage>
        <taxon>Eukaryota</taxon>
        <taxon>Viridiplantae</taxon>
        <taxon>Chlorophyta</taxon>
        <taxon>core chlorophytes</taxon>
        <taxon>Chlorophyceae</taxon>
        <taxon>CS clade</taxon>
        <taxon>Chlamydomonadales</taxon>
        <taxon>Haematococcaceae</taxon>
        <taxon>Haematococcus</taxon>
    </lineage>
</organism>
<proteinExistence type="predicted"/>
<evidence type="ECO:0000313" key="2">
    <source>
        <dbReference type="Proteomes" id="UP000485058"/>
    </source>
</evidence>
<dbReference type="AlphaFoldDB" id="A0A6A0AMK2"/>